<protein>
    <submittedName>
        <fullName evidence="2">Uncharacterized protein</fullName>
    </submittedName>
</protein>
<dbReference type="RefSeq" id="WP_061770984.1">
    <property type="nucleotide sequence ID" value="NZ_FR904240.1"/>
</dbReference>
<dbReference type="AlphaFoldDB" id="A0A068RDN5"/>
<evidence type="ECO:0000313" key="2">
    <source>
        <dbReference type="EMBL" id="CDG48987.1"/>
    </source>
</evidence>
<reference evidence="2" key="2">
    <citation type="journal article" date="2014" name="Genome Biol. Evol.">
        <title>Settling down: the genome of Serratia symbiotica from the aphid Cinara tujafilina zooms in on the process of accommodation to a cooperative intracellular life.</title>
        <authorList>
            <person name="Manzano-Marin A."/>
            <person name="Latorre A."/>
        </authorList>
    </citation>
    <scope>NUCLEOTIDE SEQUENCE</scope>
    <source>
        <strain evidence="2">SCt-VLC</strain>
    </source>
</reference>
<evidence type="ECO:0000256" key="1">
    <source>
        <dbReference type="SAM" id="MobiDB-lite"/>
    </source>
</evidence>
<proteinExistence type="predicted"/>
<feature type="compositionally biased region" description="Basic and acidic residues" evidence="1">
    <location>
        <begin position="190"/>
        <end position="199"/>
    </location>
</feature>
<dbReference type="EMBL" id="FR904240">
    <property type="protein sequence ID" value="CDG48987.1"/>
    <property type="molecule type" value="Genomic_DNA"/>
</dbReference>
<accession>A0A068RDN5</accession>
<feature type="region of interest" description="Disordered" evidence="1">
    <location>
        <begin position="166"/>
        <end position="199"/>
    </location>
</feature>
<name>A0A068RDN5_9GAMM</name>
<sequence length="199" mass="22767">MPYHPLPWEFTPQLSEERLTIIAKELLKVLDQTFELLTTTLDDNYTRGTCTFGRQKNRIIELCMEGGYSWLKLTNPGMDVTFEIEGVPVRFFADDPQNPKKPGFFRRNSVDQLFSPVETTPTVWRFVVEKPEFEGEGARIHFVGYNPLEEILSLWTYGDERATVLHSTDDTPPKPVSIELDEISPSVPDKSADKKLNNG</sequence>
<reference evidence="2" key="1">
    <citation type="submission" date="2013-06" db="EMBL/GenBank/DDBJ databases">
        <authorList>
            <person name="Mazano-Marin A."/>
        </authorList>
    </citation>
    <scope>NUCLEOTIDE SEQUENCE</scope>
    <source>
        <strain evidence="2">SCt-VLC</strain>
    </source>
</reference>
<organism evidence="2">
    <name type="scientific">Serratia symbiotica SCt-VLC</name>
    <dbReference type="NCBI Taxonomy" id="1347341"/>
    <lineage>
        <taxon>Bacteria</taxon>
        <taxon>Pseudomonadati</taxon>
        <taxon>Pseudomonadota</taxon>
        <taxon>Gammaproteobacteria</taxon>
        <taxon>Enterobacterales</taxon>
        <taxon>Yersiniaceae</taxon>
        <taxon>Serratia</taxon>
        <taxon>Serratia symbiotica</taxon>
    </lineage>
</organism>
<gene>
    <name evidence="2" type="ORF">SCTVLC_2344</name>
</gene>
<dbReference type="OrthoDB" id="9133824at2"/>